<dbReference type="EMBL" id="AP007255">
    <property type="protein sequence ID" value="BAE52970.1"/>
    <property type="molecule type" value="Genomic_DNA"/>
</dbReference>
<feature type="domain" description="DUF1330" evidence="1">
    <location>
        <begin position="2"/>
        <end position="96"/>
    </location>
</feature>
<proteinExistence type="predicted"/>
<dbReference type="AlphaFoldDB" id="Q2VZK5"/>
<organism evidence="2 3">
    <name type="scientific">Paramagnetospirillum magneticum (strain ATCC 700264 / AMB-1)</name>
    <name type="common">Magnetospirillum magneticum</name>
    <dbReference type="NCBI Taxonomy" id="342108"/>
    <lineage>
        <taxon>Bacteria</taxon>
        <taxon>Pseudomonadati</taxon>
        <taxon>Pseudomonadota</taxon>
        <taxon>Alphaproteobacteria</taxon>
        <taxon>Rhodospirillales</taxon>
        <taxon>Magnetospirillaceae</taxon>
        <taxon>Paramagnetospirillum</taxon>
    </lineage>
</organism>
<dbReference type="Proteomes" id="UP000007058">
    <property type="component" value="Chromosome"/>
</dbReference>
<dbReference type="Pfam" id="PF07045">
    <property type="entry name" value="DUF1330"/>
    <property type="match status" value="1"/>
</dbReference>
<dbReference type="Gene3D" id="3.30.70.100">
    <property type="match status" value="1"/>
</dbReference>
<evidence type="ECO:0000313" key="2">
    <source>
        <dbReference type="EMBL" id="BAE52970.1"/>
    </source>
</evidence>
<name>Q2VZK5_PARM1</name>
<keyword evidence="3" id="KW-1185">Reference proteome</keyword>
<dbReference type="SUPFAM" id="SSF54909">
    <property type="entry name" value="Dimeric alpha+beta barrel"/>
    <property type="match status" value="1"/>
</dbReference>
<sequence>MSAYLIVDTQLDDPELYEEYKHKARPLIERWGGEYLARGGTLIQRETDLWSPTRMVLIRFPDLETARACLDSPEYQAIVGLSHRSARRTVVILEGL</sequence>
<dbReference type="PANTHER" id="PTHR41521">
    <property type="match status" value="1"/>
</dbReference>
<reference evidence="2 3" key="1">
    <citation type="journal article" date="2005" name="DNA Res.">
        <title>Complete genome sequence of the facultative anaerobic magnetotactic bacterium Magnetospirillum sp. strain AMB-1.</title>
        <authorList>
            <person name="Matsunaga T."/>
            <person name="Okamura Y."/>
            <person name="Fukuda Y."/>
            <person name="Wahyudi A.T."/>
            <person name="Murase Y."/>
            <person name="Takeyama H."/>
        </authorList>
    </citation>
    <scope>NUCLEOTIDE SEQUENCE [LARGE SCALE GENOMIC DNA]</scope>
    <source>
        <strain evidence="3">ATCC 700264 / AMB-1</strain>
    </source>
</reference>
<protein>
    <submittedName>
        <fullName evidence="2">Uncharacterized conserved protein</fullName>
    </submittedName>
</protein>
<dbReference type="KEGG" id="mag:amb4166"/>
<evidence type="ECO:0000259" key="1">
    <source>
        <dbReference type="Pfam" id="PF07045"/>
    </source>
</evidence>
<dbReference type="PANTHER" id="PTHR41521:SF4">
    <property type="entry name" value="BLR0684 PROTEIN"/>
    <property type="match status" value="1"/>
</dbReference>
<dbReference type="RefSeq" id="WP_011386515.1">
    <property type="nucleotide sequence ID" value="NC_007626.1"/>
</dbReference>
<dbReference type="OrthoDB" id="9806380at2"/>
<gene>
    <name evidence="2" type="ordered locus">amb4166</name>
</gene>
<evidence type="ECO:0000313" key="3">
    <source>
        <dbReference type="Proteomes" id="UP000007058"/>
    </source>
</evidence>
<dbReference type="HOGENOM" id="CLU_145407_1_2_5"/>
<dbReference type="STRING" id="342108.amb4166"/>
<accession>Q2VZK5</accession>
<dbReference type="InterPro" id="IPR011008">
    <property type="entry name" value="Dimeric_a/b-barrel"/>
</dbReference>
<dbReference type="InterPro" id="IPR010753">
    <property type="entry name" value="DUF1330"/>
</dbReference>